<dbReference type="GO" id="GO:0055088">
    <property type="term" value="P:lipid homeostasis"/>
    <property type="evidence" value="ECO:0007669"/>
    <property type="project" value="TreeGrafter"/>
</dbReference>
<feature type="transmembrane region" description="Helical" evidence="2">
    <location>
        <begin position="256"/>
        <end position="277"/>
    </location>
</feature>
<dbReference type="PANTHER" id="PTHR12406:SF7">
    <property type="entry name" value="PATATIN-LIKE PHOSPHOLIPASE DOMAIN-CONTAINING PROTEIN 4"/>
    <property type="match status" value="1"/>
</dbReference>
<keyword evidence="2" id="KW-0472">Membrane</keyword>
<sequence>MQYNIIRSLSINEFIRSSYVHPPEIDVVVSVGGFYGFFMIGVDKILKKLEQEGKLYIKRYAGSSCGAICSIMMACGVSSDEAIGIYNNLFRATNFFEKLREEILRVLPDDAYEICTDRVYIHCTELSWSRGLRHVVFSRFESNEDLVDAAMASSNFPFFISPRLWYPYRGKYYVDGCWSSPLPLFRDDSLHHQLVVKLYNIKYYRRYMRAPRDPSIEALVVKGAVETDKFLSGTDPHIETLCWYDPQVKQKKRKYYAWKASAVLLGSVTTVLTLFYIRQRNDLARIRSRIK</sequence>
<dbReference type="GO" id="GO:0005811">
    <property type="term" value="C:lipid droplet"/>
    <property type="evidence" value="ECO:0007669"/>
    <property type="project" value="TreeGrafter"/>
</dbReference>
<dbReference type="GO" id="GO:0019433">
    <property type="term" value="P:triglyceride catabolic process"/>
    <property type="evidence" value="ECO:0007669"/>
    <property type="project" value="TreeGrafter"/>
</dbReference>
<dbReference type="InterPro" id="IPR033562">
    <property type="entry name" value="PLPL"/>
</dbReference>
<feature type="domain" description="PNPLA" evidence="3">
    <location>
        <begin position="27"/>
        <end position="188"/>
    </location>
</feature>
<dbReference type="AlphaFoldDB" id="A0A6C0K0P0"/>
<protein>
    <recommendedName>
        <fullName evidence="3">PNPLA domain-containing protein</fullName>
    </recommendedName>
</protein>
<evidence type="ECO:0000313" key="4">
    <source>
        <dbReference type="EMBL" id="QHU11615.1"/>
    </source>
</evidence>
<reference evidence="4" key="1">
    <citation type="journal article" date="2020" name="Nature">
        <title>Giant virus diversity and host interactions through global metagenomics.</title>
        <authorList>
            <person name="Schulz F."/>
            <person name="Roux S."/>
            <person name="Paez-Espino D."/>
            <person name="Jungbluth S."/>
            <person name="Walsh D.A."/>
            <person name="Denef V.J."/>
            <person name="McMahon K.D."/>
            <person name="Konstantinidis K.T."/>
            <person name="Eloe-Fadrosh E.A."/>
            <person name="Kyrpides N.C."/>
            <person name="Woyke T."/>
        </authorList>
    </citation>
    <scope>NUCLEOTIDE SEQUENCE</scope>
    <source>
        <strain evidence="4">GVMAG-S-1101169-75</strain>
    </source>
</reference>
<keyword evidence="1" id="KW-0443">Lipid metabolism</keyword>
<dbReference type="GO" id="GO:0016020">
    <property type="term" value="C:membrane"/>
    <property type="evidence" value="ECO:0007669"/>
    <property type="project" value="TreeGrafter"/>
</dbReference>
<dbReference type="InterPro" id="IPR002641">
    <property type="entry name" value="PNPLA_dom"/>
</dbReference>
<dbReference type="SUPFAM" id="SSF52151">
    <property type="entry name" value="FabD/lysophospholipase-like"/>
    <property type="match status" value="1"/>
</dbReference>
<keyword evidence="2" id="KW-0812">Transmembrane</keyword>
<organism evidence="4">
    <name type="scientific">viral metagenome</name>
    <dbReference type="NCBI Taxonomy" id="1070528"/>
    <lineage>
        <taxon>unclassified sequences</taxon>
        <taxon>metagenomes</taxon>
        <taxon>organismal metagenomes</taxon>
    </lineage>
</organism>
<evidence type="ECO:0000256" key="1">
    <source>
        <dbReference type="ARBA" id="ARBA00023098"/>
    </source>
</evidence>
<dbReference type="GO" id="GO:0004806">
    <property type="term" value="F:triacylglycerol lipase activity"/>
    <property type="evidence" value="ECO:0007669"/>
    <property type="project" value="TreeGrafter"/>
</dbReference>
<keyword evidence="2" id="KW-1133">Transmembrane helix</keyword>
<dbReference type="EMBL" id="MN740787">
    <property type="protein sequence ID" value="QHU11615.1"/>
    <property type="molecule type" value="Genomic_DNA"/>
</dbReference>
<evidence type="ECO:0000259" key="3">
    <source>
        <dbReference type="PROSITE" id="PS51635"/>
    </source>
</evidence>
<dbReference type="GO" id="GO:0005737">
    <property type="term" value="C:cytoplasm"/>
    <property type="evidence" value="ECO:0007669"/>
    <property type="project" value="TreeGrafter"/>
</dbReference>
<dbReference type="PROSITE" id="PS51635">
    <property type="entry name" value="PNPLA"/>
    <property type="match status" value="1"/>
</dbReference>
<dbReference type="PANTHER" id="PTHR12406">
    <property type="entry name" value="CALCIUM-INDEPENDENT PHOSPHOLIPASE A2 IPLA2 -RELATED"/>
    <property type="match status" value="1"/>
</dbReference>
<evidence type="ECO:0000256" key="2">
    <source>
        <dbReference type="SAM" id="Phobius"/>
    </source>
</evidence>
<dbReference type="InterPro" id="IPR016035">
    <property type="entry name" value="Acyl_Trfase/lysoPLipase"/>
</dbReference>
<name>A0A6C0K0P0_9ZZZZ</name>
<dbReference type="Gene3D" id="3.40.1090.10">
    <property type="entry name" value="Cytosolic phospholipase A2 catalytic domain"/>
    <property type="match status" value="2"/>
</dbReference>
<accession>A0A6C0K0P0</accession>
<dbReference type="Pfam" id="PF01734">
    <property type="entry name" value="Patatin"/>
    <property type="match status" value="1"/>
</dbReference>
<proteinExistence type="predicted"/>